<sequence length="167" mass="17541">MTSTTLETELMQRALHEIDQLLCALEAPARAHQCLPRDEFSAAPYEQPGARQAPAPSAVYFCLTSASALLEVSRSLLNHLDVLPADSRPANWSALSAASKAAGQSAFLASVMLAAPQASNTAPTSPDEMWAPTRAGRPSAVPVRPRSASVGMSFKTKLRSLIGAVAA</sequence>
<protein>
    <submittedName>
        <fullName evidence="2">Uncharacterized protein</fullName>
    </submittedName>
</protein>
<feature type="region of interest" description="Disordered" evidence="1">
    <location>
        <begin position="118"/>
        <end position="144"/>
    </location>
</feature>
<proteinExistence type="predicted"/>
<comment type="caution">
    <text evidence="2">The sequence shown here is derived from an EMBL/GenBank/DDBJ whole genome shotgun (WGS) entry which is preliminary data.</text>
</comment>
<dbReference type="EMBL" id="JAVDRF010000008">
    <property type="protein sequence ID" value="MDR6537833.1"/>
    <property type="molecule type" value="Genomic_DNA"/>
</dbReference>
<accession>A0ABU1NHA1</accession>
<evidence type="ECO:0000313" key="2">
    <source>
        <dbReference type="EMBL" id="MDR6537833.1"/>
    </source>
</evidence>
<dbReference type="Proteomes" id="UP001184230">
    <property type="component" value="Unassembled WGS sequence"/>
</dbReference>
<reference evidence="2 3" key="1">
    <citation type="submission" date="2023-07" db="EMBL/GenBank/DDBJ databases">
        <title>Sorghum-associated microbial communities from plants grown in Nebraska, USA.</title>
        <authorList>
            <person name="Schachtman D."/>
        </authorList>
    </citation>
    <scope>NUCLEOTIDE SEQUENCE [LARGE SCALE GENOMIC DNA]</scope>
    <source>
        <strain evidence="2 3">DS1781</strain>
    </source>
</reference>
<dbReference type="RefSeq" id="WP_309904069.1">
    <property type="nucleotide sequence ID" value="NZ_JAVDRF010000008.1"/>
</dbReference>
<evidence type="ECO:0000256" key="1">
    <source>
        <dbReference type="SAM" id="MobiDB-lite"/>
    </source>
</evidence>
<name>A0ABU1NHA1_9BURK</name>
<evidence type="ECO:0000313" key="3">
    <source>
        <dbReference type="Proteomes" id="UP001184230"/>
    </source>
</evidence>
<gene>
    <name evidence="2" type="ORF">J2739_003619</name>
</gene>
<keyword evidence="3" id="KW-1185">Reference proteome</keyword>
<organism evidence="2 3">
    <name type="scientific">Variovorax soli</name>
    <dbReference type="NCBI Taxonomy" id="376815"/>
    <lineage>
        <taxon>Bacteria</taxon>
        <taxon>Pseudomonadati</taxon>
        <taxon>Pseudomonadota</taxon>
        <taxon>Betaproteobacteria</taxon>
        <taxon>Burkholderiales</taxon>
        <taxon>Comamonadaceae</taxon>
        <taxon>Variovorax</taxon>
    </lineage>
</organism>